<proteinExistence type="predicted"/>
<feature type="domain" description="SWIM-type" evidence="2">
    <location>
        <begin position="125"/>
        <end position="161"/>
    </location>
</feature>
<dbReference type="InParanoid" id="E9H8Y5"/>
<dbReference type="HOGENOM" id="CLU_1181263_0_0_1"/>
<name>E9H8Y5_DAPPU</name>
<dbReference type="InterPro" id="IPR007527">
    <property type="entry name" value="Znf_SWIM"/>
</dbReference>
<keyword evidence="1" id="KW-0863">Zinc-finger</keyword>
<evidence type="ECO:0000313" key="4">
    <source>
        <dbReference type="Proteomes" id="UP000000305"/>
    </source>
</evidence>
<dbReference type="Proteomes" id="UP000000305">
    <property type="component" value="Unassembled WGS sequence"/>
</dbReference>
<evidence type="ECO:0000256" key="1">
    <source>
        <dbReference type="PROSITE-ProRule" id="PRU00325"/>
    </source>
</evidence>
<dbReference type="PROSITE" id="PS50966">
    <property type="entry name" value="ZF_SWIM"/>
    <property type="match status" value="1"/>
</dbReference>
<dbReference type="EMBL" id="GL732606">
    <property type="protein sequence ID" value="EFX71803.1"/>
    <property type="molecule type" value="Genomic_DNA"/>
</dbReference>
<keyword evidence="1" id="KW-0862">Zinc</keyword>
<sequence>MSLSNYASGLSIEAKTRYLGKSQMFNSDCPYCIPNSLLKNGLDCCPIVPKIAPLDIFIYLVETKSYQNNLEALGAYKGMSSESKKAVKDGWVQEFMAIALPSRVVLMKAKVSPSQAISEVPHKPWAVVSTKSCLVICAHCTCAAGLGEVCNHVAGLLQVFMVSSQINEQISCTEEMCTWSGTYSKPDVFKRVADMGAICKEKLPKVRVPITKEELFLQLLKSLYQNLLVLCLKFT</sequence>
<gene>
    <name evidence="3" type="ORF">DAPPUDRAFT_326842</name>
</gene>
<dbReference type="PANTHER" id="PTHR47526:SF3">
    <property type="entry name" value="PHD-TYPE DOMAIN-CONTAINING PROTEIN"/>
    <property type="match status" value="1"/>
</dbReference>
<dbReference type="PANTHER" id="PTHR47526">
    <property type="entry name" value="ATP-DEPENDENT DNA HELICASE"/>
    <property type="match status" value="1"/>
</dbReference>
<dbReference type="OrthoDB" id="6336565at2759"/>
<dbReference type="GO" id="GO:0008270">
    <property type="term" value="F:zinc ion binding"/>
    <property type="evidence" value="ECO:0007669"/>
    <property type="project" value="UniProtKB-KW"/>
</dbReference>
<reference evidence="3 4" key="1">
    <citation type="journal article" date="2011" name="Science">
        <title>The ecoresponsive genome of Daphnia pulex.</title>
        <authorList>
            <person name="Colbourne J.K."/>
            <person name="Pfrender M.E."/>
            <person name="Gilbert D."/>
            <person name="Thomas W.K."/>
            <person name="Tucker A."/>
            <person name="Oakley T.H."/>
            <person name="Tokishita S."/>
            <person name="Aerts A."/>
            <person name="Arnold G.J."/>
            <person name="Basu M.K."/>
            <person name="Bauer D.J."/>
            <person name="Caceres C.E."/>
            <person name="Carmel L."/>
            <person name="Casola C."/>
            <person name="Choi J.H."/>
            <person name="Detter J.C."/>
            <person name="Dong Q."/>
            <person name="Dusheyko S."/>
            <person name="Eads B.D."/>
            <person name="Frohlich T."/>
            <person name="Geiler-Samerotte K.A."/>
            <person name="Gerlach D."/>
            <person name="Hatcher P."/>
            <person name="Jogdeo S."/>
            <person name="Krijgsveld J."/>
            <person name="Kriventseva E.V."/>
            <person name="Kultz D."/>
            <person name="Laforsch C."/>
            <person name="Lindquist E."/>
            <person name="Lopez J."/>
            <person name="Manak J.R."/>
            <person name="Muller J."/>
            <person name="Pangilinan J."/>
            <person name="Patwardhan R.P."/>
            <person name="Pitluck S."/>
            <person name="Pritham E.J."/>
            <person name="Rechtsteiner A."/>
            <person name="Rho M."/>
            <person name="Rogozin I.B."/>
            <person name="Sakarya O."/>
            <person name="Salamov A."/>
            <person name="Schaack S."/>
            <person name="Shapiro H."/>
            <person name="Shiga Y."/>
            <person name="Skalitzky C."/>
            <person name="Smith Z."/>
            <person name="Souvorov A."/>
            <person name="Sung W."/>
            <person name="Tang Z."/>
            <person name="Tsuchiya D."/>
            <person name="Tu H."/>
            <person name="Vos H."/>
            <person name="Wang M."/>
            <person name="Wolf Y.I."/>
            <person name="Yamagata H."/>
            <person name="Yamada T."/>
            <person name="Ye Y."/>
            <person name="Shaw J.R."/>
            <person name="Andrews J."/>
            <person name="Crease T.J."/>
            <person name="Tang H."/>
            <person name="Lucas S.M."/>
            <person name="Robertson H.M."/>
            <person name="Bork P."/>
            <person name="Koonin E.V."/>
            <person name="Zdobnov E.M."/>
            <person name="Grigoriev I.V."/>
            <person name="Lynch M."/>
            <person name="Boore J.L."/>
        </authorList>
    </citation>
    <scope>NUCLEOTIDE SEQUENCE [LARGE SCALE GENOMIC DNA]</scope>
</reference>
<keyword evidence="4" id="KW-1185">Reference proteome</keyword>
<evidence type="ECO:0000313" key="3">
    <source>
        <dbReference type="EMBL" id="EFX71803.1"/>
    </source>
</evidence>
<dbReference type="AlphaFoldDB" id="E9H8Y5"/>
<dbReference type="PhylomeDB" id="E9H8Y5"/>
<protein>
    <recommendedName>
        <fullName evidence="2">SWIM-type domain-containing protein</fullName>
    </recommendedName>
</protein>
<dbReference type="KEGG" id="dpx:DAPPUDRAFT_326842"/>
<accession>E9H8Y5</accession>
<evidence type="ECO:0000259" key="2">
    <source>
        <dbReference type="PROSITE" id="PS50966"/>
    </source>
</evidence>
<organism evidence="3 4">
    <name type="scientific">Daphnia pulex</name>
    <name type="common">Water flea</name>
    <dbReference type="NCBI Taxonomy" id="6669"/>
    <lineage>
        <taxon>Eukaryota</taxon>
        <taxon>Metazoa</taxon>
        <taxon>Ecdysozoa</taxon>
        <taxon>Arthropoda</taxon>
        <taxon>Crustacea</taxon>
        <taxon>Branchiopoda</taxon>
        <taxon>Diplostraca</taxon>
        <taxon>Cladocera</taxon>
        <taxon>Anomopoda</taxon>
        <taxon>Daphniidae</taxon>
        <taxon>Daphnia</taxon>
    </lineage>
</organism>
<keyword evidence="1" id="KW-0479">Metal-binding</keyword>